<dbReference type="EMBL" id="JAMKFE010000012">
    <property type="protein sequence ID" value="MCM5681532.1"/>
    <property type="molecule type" value="Genomic_DNA"/>
</dbReference>
<dbReference type="Proteomes" id="UP001165541">
    <property type="component" value="Unassembled WGS sequence"/>
</dbReference>
<reference evidence="1" key="1">
    <citation type="submission" date="2022-05" db="EMBL/GenBank/DDBJ databases">
        <title>Schlegelella sp. nov., isolated from mangrove soil.</title>
        <authorList>
            <person name="Liu Y."/>
            <person name="Ge X."/>
            <person name="Liu W."/>
        </authorList>
    </citation>
    <scope>NUCLEOTIDE SEQUENCE</scope>
    <source>
        <strain evidence="1">S2-27</strain>
    </source>
</reference>
<gene>
    <name evidence="1" type="ORF">M8A51_18555</name>
</gene>
<dbReference type="RefSeq" id="WP_251780012.1">
    <property type="nucleotide sequence ID" value="NZ_JAMKFE010000012.1"/>
</dbReference>
<accession>A0ABT0YS07</accession>
<proteinExistence type="predicted"/>
<protein>
    <recommendedName>
        <fullName evidence="3">Pyridoxamine 5'-phosphate oxidase putative domain-containing protein</fullName>
    </recommendedName>
</protein>
<evidence type="ECO:0008006" key="3">
    <source>
        <dbReference type="Google" id="ProtNLM"/>
    </source>
</evidence>
<keyword evidence="2" id="KW-1185">Reference proteome</keyword>
<sequence>MSTTPASPIPREHLAHLERRVSIIVGTRSAALQPSVMRGLGCRVQRQPLRVTVLLPGQACEELLADMRTSDRIAVVFSEPSTHRTVQVKGDEIAIAPASRADLQLLEDYVERLTAEISQLGYPEPLIRGMLACEPGAVVAVGFTPRASFDQTPGARPAAQVEA</sequence>
<evidence type="ECO:0000313" key="2">
    <source>
        <dbReference type="Proteomes" id="UP001165541"/>
    </source>
</evidence>
<comment type="caution">
    <text evidence="1">The sequence shown here is derived from an EMBL/GenBank/DDBJ whole genome shotgun (WGS) entry which is preliminary data.</text>
</comment>
<evidence type="ECO:0000313" key="1">
    <source>
        <dbReference type="EMBL" id="MCM5681532.1"/>
    </source>
</evidence>
<organism evidence="1 2">
    <name type="scientific">Caldimonas mangrovi</name>
    <dbReference type="NCBI Taxonomy" id="2944811"/>
    <lineage>
        <taxon>Bacteria</taxon>
        <taxon>Pseudomonadati</taxon>
        <taxon>Pseudomonadota</taxon>
        <taxon>Betaproteobacteria</taxon>
        <taxon>Burkholderiales</taxon>
        <taxon>Sphaerotilaceae</taxon>
        <taxon>Caldimonas</taxon>
    </lineage>
</organism>
<name>A0ABT0YS07_9BURK</name>